<feature type="binding site" evidence="20">
    <location>
        <position position="227"/>
    </location>
    <ligand>
        <name>Mg(2+)</name>
        <dbReference type="ChEBI" id="CHEBI:18420"/>
    </ligand>
</feature>
<keyword evidence="13 20" id="KW-0573">Peptidoglycan synthesis</keyword>
<evidence type="ECO:0000256" key="13">
    <source>
        <dbReference type="ARBA" id="ARBA00022984"/>
    </source>
</evidence>
<name>A0A4Y7RIB6_9FIRM</name>
<dbReference type="PANTHER" id="PTHR43584:SF3">
    <property type="entry name" value="BIFUNCTIONAL PROTEIN GLMU"/>
    <property type="match status" value="1"/>
</dbReference>
<keyword evidence="6 20" id="KW-0963">Cytoplasm</keyword>
<feature type="region of interest" description="Linker" evidence="20">
    <location>
        <begin position="230"/>
        <end position="250"/>
    </location>
</feature>
<keyword evidence="7 20" id="KW-0808">Transferase</keyword>
<dbReference type="InterPro" id="IPR005835">
    <property type="entry name" value="NTP_transferase_dom"/>
</dbReference>
<dbReference type="GO" id="GO:0071555">
    <property type="term" value="P:cell wall organization"/>
    <property type="evidence" value="ECO:0007669"/>
    <property type="project" value="UniProtKB-KW"/>
</dbReference>
<evidence type="ECO:0000256" key="6">
    <source>
        <dbReference type="ARBA" id="ARBA00022490"/>
    </source>
</evidence>
<dbReference type="InterPro" id="IPR005882">
    <property type="entry name" value="Bifunctional_GlmU"/>
</dbReference>
<dbReference type="GO" id="GO:0009252">
    <property type="term" value="P:peptidoglycan biosynthetic process"/>
    <property type="evidence" value="ECO:0007669"/>
    <property type="project" value="UniProtKB-UniRule"/>
</dbReference>
<keyword evidence="12 20" id="KW-0133">Cell shape</keyword>
<dbReference type="EC" id="2.3.1.157" evidence="20"/>
<comment type="pathway">
    <text evidence="20">Bacterial outer membrane biogenesis; LPS lipid A biosynthesis.</text>
</comment>
<keyword evidence="9 20" id="KW-0479">Metal-binding</keyword>
<keyword evidence="10 20" id="KW-0677">Repeat</keyword>
<feature type="binding site" evidence="20">
    <location>
        <position position="332"/>
    </location>
    <ligand>
        <name>UDP-N-acetyl-alpha-D-glucosamine</name>
        <dbReference type="ChEBI" id="CHEBI:57705"/>
    </ligand>
</feature>
<feature type="binding site" evidence="20">
    <location>
        <position position="227"/>
    </location>
    <ligand>
        <name>UDP-N-acetyl-alpha-D-glucosamine</name>
        <dbReference type="ChEBI" id="CHEBI:57705"/>
    </ligand>
</feature>
<dbReference type="Pfam" id="PF00483">
    <property type="entry name" value="NTP_transferase"/>
    <property type="match status" value="1"/>
</dbReference>
<feature type="binding site" evidence="20">
    <location>
        <position position="22"/>
    </location>
    <ligand>
        <name>UDP-N-acetyl-alpha-D-glucosamine</name>
        <dbReference type="ChEBI" id="CHEBI:57705"/>
    </ligand>
</feature>
<evidence type="ECO:0000256" key="5">
    <source>
        <dbReference type="ARBA" id="ARBA00007947"/>
    </source>
</evidence>
<comment type="pathway">
    <text evidence="2 20">Nucleotide-sugar biosynthesis; UDP-N-acetyl-alpha-D-glucosamine biosynthesis; N-acetyl-alpha-D-glucosamine 1-phosphate from alpha-D-glucosamine 6-phosphate (route II): step 2/2.</text>
</comment>
<dbReference type="Pfam" id="PF00132">
    <property type="entry name" value="Hexapep"/>
    <property type="match status" value="2"/>
</dbReference>
<feature type="region of interest" description="Pyrophosphorylase" evidence="20">
    <location>
        <begin position="1"/>
        <end position="229"/>
    </location>
</feature>
<sequence length="462" mass="49149">MSLAAVILAAGKGTRMKSGMPKVLHKICGRSMLSYVLEAVAAAGVEQNIVVVGFGADLVAQEVAGRGQVALQAEQLGTAHALLQASPLLKEFNGQLLVLCGDTPLIEPETLSRLVETHRATGAVATVLTAKVEEPTGYGRVIRDKQGRVKRIVEQKDASPQEIEVLEINTGIYCFESAGLFEALDKVTPANAQGEYYLTDIIKTYAAEGRAVGAMLLANQAEAAGINDRVQLAEVERVIRSRVLLELMRSGVTVVDPQSTFVDRGARIGRDTTIYPFTFIEGSTTVGEDCVIGPDTRLVNSVVGSGVTIQNSIVLESYIQDRCSIGPFSYIRPETRLGEDVKVGDFVEIKKSDIGNGSKVPHLAYVGDATVGRKVNIGAGTITCNYDGQQKWPTHIGDRAFIGSNTNLVAPVKIGAGATTGAGSTITRDVPDGALGVERAKQALVLDWESRKKSKAEKGRDG</sequence>
<dbReference type="Proteomes" id="UP000298324">
    <property type="component" value="Unassembled WGS sequence"/>
</dbReference>
<dbReference type="CDD" id="cd03353">
    <property type="entry name" value="LbH_GlmU_C"/>
    <property type="match status" value="1"/>
</dbReference>
<dbReference type="InterPro" id="IPR050065">
    <property type="entry name" value="GlmU-like"/>
</dbReference>
<keyword evidence="14 20" id="KW-0511">Multifunctional enzyme</keyword>
<feature type="binding site" evidence="20">
    <location>
        <position position="72"/>
    </location>
    <ligand>
        <name>UDP-N-acetyl-alpha-D-glucosamine</name>
        <dbReference type="ChEBI" id="CHEBI:57705"/>
    </ligand>
</feature>
<dbReference type="GO" id="GO:0000287">
    <property type="term" value="F:magnesium ion binding"/>
    <property type="evidence" value="ECO:0007669"/>
    <property type="project" value="UniProtKB-UniRule"/>
</dbReference>
<keyword evidence="15 20" id="KW-0012">Acyltransferase</keyword>
<dbReference type="CDD" id="cd02540">
    <property type="entry name" value="GT2_GlmU_N_bac"/>
    <property type="match status" value="1"/>
</dbReference>
<reference evidence="22 23" key="1">
    <citation type="journal article" date="2018" name="Environ. Microbiol.">
        <title>Novel energy conservation strategies and behaviour of Pelotomaculum schinkii driving syntrophic propionate catabolism.</title>
        <authorList>
            <person name="Hidalgo-Ahumada C.A.P."/>
            <person name="Nobu M.K."/>
            <person name="Narihiro T."/>
            <person name="Tamaki H."/>
            <person name="Liu W.T."/>
            <person name="Kamagata Y."/>
            <person name="Stams A.J.M."/>
            <person name="Imachi H."/>
            <person name="Sousa D.Z."/>
        </authorList>
    </citation>
    <scope>NUCLEOTIDE SEQUENCE [LARGE SCALE GENOMIC DNA]</scope>
    <source>
        <strain evidence="22 23">HH</strain>
    </source>
</reference>
<dbReference type="HAMAP" id="MF_01631">
    <property type="entry name" value="GlmU"/>
    <property type="match status" value="1"/>
</dbReference>
<dbReference type="GO" id="GO:0008360">
    <property type="term" value="P:regulation of cell shape"/>
    <property type="evidence" value="ECO:0007669"/>
    <property type="project" value="UniProtKB-KW"/>
</dbReference>
<feature type="binding site" evidence="20">
    <location>
        <position position="439"/>
    </location>
    <ligand>
        <name>acetyl-CoA</name>
        <dbReference type="ChEBI" id="CHEBI:57288"/>
    </ligand>
</feature>
<dbReference type="GO" id="GO:0005737">
    <property type="term" value="C:cytoplasm"/>
    <property type="evidence" value="ECO:0007669"/>
    <property type="project" value="UniProtKB-SubCell"/>
</dbReference>
<feature type="binding site" evidence="20">
    <location>
        <position position="404"/>
    </location>
    <ligand>
        <name>acetyl-CoA</name>
        <dbReference type="ChEBI" id="CHEBI:57288"/>
    </ligand>
</feature>
<evidence type="ECO:0000256" key="19">
    <source>
        <dbReference type="ARBA" id="ARBA00049628"/>
    </source>
</evidence>
<dbReference type="SUPFAM" id="SSF51161">
    <property type="entry name" value="Trimeric LpxA-like enzymes"/>
    <property type="match status" value="1"/>
</dbReference>
<dbReference type="InterPro" id="IPR011004">
    <property type="entry name" value="Trimer_LpxA-like_sf"/>
</dbReference>
<evidence type="ECO:0000256" key="14">
    <source>
        <dbReference type="ARBA" id="ARBA00023268"/>
    </source>
</evidence>
<feature type="binding site" evidence="20">
    <location>
        <position position="365"/>
    </location>
    <ligand>
        <name>UDP-N-acetyl-alpha-D-glucosamine</name>
        <dbReference type="ChEBI" id="CHEBI:57705"/>
    </ligand>
</feature>
<evidence type="ECO:0000256" key="4">
    <source>
        <dbReference type="ARBA" id="ARBA00007707"/>
    </source>
</evidence>
<dbReference type="GO" id="GO:0016020">
    <property type="term" value="C:membrane"/>
    <property type="evidence" value="ECO:0007669"/>
    <property type="project" value="GOC"/>
</dbReference>
<dbReference type="PANTHER" id="PTHR43584">
    <property type="entry name" value="NUCLEOTIDYL TRANSFERASE"/>
    <property type="match status" value="1"/>
</dbReference>
<comment type="subunit">
    <text evidence="20">Homotrimer.</text>
</comment>
<proteinExistence type="inferred from homology"/>
<evidence type="ECO:0000256" key="3">
    <source>
        <dbReference type="ARBA" id="ARBA00005208"/>
    </source>
</evidence>
<dbReference type="GO" id="GO:0003977">
    <property type="term" value="F:UDP-N-acetylglucosamine diphosphorylase activity"/>
    <property type="evidence" value="ECO:0007669"/>
    <property type="project" value="UniProtKB-UniRule"/>
</dbReference>
<comment type="catalytic activity">
    <reaction evidence="17 20">
        <text>alpha-D-glucosamine 1-phosphate + acetyl-CoA = N-acetyl-alpha-D-glucosamine 1-phosphate + CoA + H(+)</text>
        <dbReference type="Rhea" id="RHEA:13725"/>
        <dbReference type="ChEBI" id="CHEBI:15378"/>
        <dbReference type="ChEBI" id="CHEBI:57287"/>
        <dbReference type="ChEBI" id="CHEBI:57288"/>
        <dbReference type="ChEBI" id="CHEBI:57776"/>
        <dbReference type="ChEBI" id="CHEBI:58516"/>
        <dbReference type="EC" id="2.3.1.157"/>
    </reaction>
</comment>
<feature type="active site" description="Proton acceptor" evidence="20">
    <location>
        <position position="362"/>
    </location>
</feature>
<evidence type="ECO:0000256" key="8">
    <source>
        <dbReference type="ARBA" id="ARBA00022695"/>
    </source>
</evidence>
<dbReference type="EC" id="2.7.7.23" evidence="20"/>
<comment type="subcellular location">
    <subcellularLocation>
        <location evidence="1 20">Cytoplasm</location>
    </subcellularLocation>
</comment>
<dbReference type="GO" id="GO:0009245">
    <property type="term" value="P:lipid A biosynthetic process"/>
    <property type="evidence" value="ECO:0007669"/>
    <property type="project" value="UniProtKB-UniRule"/>
</dbReference>
<dbReference type="EMBL" id="QFGA01000001">
    <property type="protein sequence ID" value="TEB08442.1"/>
    <property type="molecule type" value="Genomic_DNA"/>
</dbReference>
<evidence type="ECO:0000256" key="7">
    <source>
        <dbReference type="ARBA" id="ARBA00022679"/>
    </source>
</evidence>
<evidence type="ECO:0000256" key="18">
    <source>
        <dbReference type="ARBA" id="ARBA00048493"/>
    </source>
</evidence>
<evidence type="ECO:0000256" key="11">
    <source>
        <dbReference type="ARBA" id="ARBA00022842"/>
    </source>
</evidence>
<keyword evidence="8 20" id="KW-0548">Nucleotidyltransferase</keyword>
<keyword evidence="11 20" id="KW-0460">Magnesium</keyword>
<dbReference type="RefSeq" id="WP_134217146.1">
    <property type="nucleotide sequence ID" value="NZ_QFGA01000001.1"/>
</dbReference>
<dbReference type="AlphaFoldDB" id="A0A4Y7RIB6"/>
<comment type="caution">
    <text evidence="20">Lacks conserved residue(s) required for the propagation of feature annotation.</text>
</comment>
<keyword evidence="16 20" id="KW-0961">Cell wall biogenesis/degradation</keyword>
<dbReference type="InterPro" id="IPR001451">
    <property type="entry name" value="Hexapep"/>
</dbReference>
<dbReference type="GO" id="GO:0000902">
    <property type="term" value="P:cell morphogenesis"/>
    <property type="evidence" value="ECO:0007669"/>
    <property type="project" value="UniProtKB-UniRule"/>
</dbReference>
<comment type="function">
    <text evidence="19 20">Catalyzes the last two sequential reactions in the de novo biosynthetic pathway for UDP-N-acetylglucosamine (UDP-GlcNAc). The C-terminal domain catalyzes the transfer of acetyl group from acetyl coenzyme A to glucosamine-1-phosphate (GlcN-1-P) to produce N-acetylglucosamine-1-phosphate (GlcNAc-1-P), which is converted into UDP-GlcNAc by the transfer of uridine 5-monophosphate (from uridine 5-triphosphate), a reaction catalyzed by the N-terminal domain.</text>
</comment>
<evidence type="ECO:0000256" key="2">
    <source>
        <dbReference type="ARBA" id="ARBA00005166"/>
    </source>
</evidence>
<dbReference type="GO" id="GO:0006048">
    <property type="term" value="P:UDP-N-acetylglucosamine biosynthetic process"/>
    <property type="evidence" value="ECO:0007669"/>
    <property type="project" value="UniProtKB-UniPathway"/>
</dbReference>
<feature type="region of interest" description="N-acetyltransferase" evidence="20">
    <location>
        <begin position="251"/>
        <end position="462"/>
    </location>
</feature>
<feature type="binding site" evidence="20">
    <location>
        <position position="154"/>
    </location>
    <ligand>
        <name>UDP-N-acetyl-alpha-D-glucosamine</name>
        <dbReference type="ChEBI" id="CHEBI:57705"/>
    </ligand>
</feature>
<evidence type="ECO:0000256" key="17">
    <source>
        <dbReference type="ARBA" id="ARBA00048247"/>
    </source>
</evidence>
<comment type="pathway">
    <text evidence="3 20">Nucleotide-sugar biosynthesis; UDP-N-acetyl-alpha-D-glucosamine biosynthesis; UDP-N-acetyl-alpha-D-glucosamine from N-acetyl-alpha-D-glucosamine 1-phosphate: step 1/1.</text>
</comment>
<feature type="binding site" evidence="20">
    <location>
        <position position="102"/>
    </location>
    <ligand>
        <name>Mg(2+)</name>
        <dbReference type="ChEBI" id="CHEBI:18420"/>
    </ligand>
</feature>
<comment type="similarity">
    <text evidence="5 20">In the N-terminal section; belongs to the N-acetylglucosamine-1-phosphate uridyltransferase family.</text>
</comment>
<dbReference type="Gene3D" id="3.90.550.10">
    <property type="entry name" value="Spore Coat Polysaccharide Biosynthesis Protein SpsA, Chain A"/>
    <property type="match status" value="1"/>
</dbReference>
<comment type="caution">
    <text evidence="22">The sequence shown here is derived from an EMBL/GenBank/DDBJ whole genome shotgun (WGS) entry which is preliminary data.</text>
</comment>
<evidence type="ECO:0000256" key="10">
    <source>
        <dbReference type="ARBA" id="ARBA00022737"/>
    </source>
</evidence>
<feature type="binding site" evidence="20">
    <location>
        <position position="376"/>
    </location>
    <ligand>
        <name>UDP-N-acetyl-alpha-D-glucosamine</name>
        <dbReference type="ChEBI" id="CHEBI:57705"/>
    </ligand>
</feature>
<dbReference type="UniPathway" id="UPA00113">
    <property type="reaction ID" value="UER00532"/>
</dbReference>
<gene>
    <name evidence="20 22" type="primary">glmU</name>
    <name evidence="22" type="ORF">Psch_02005</name>
</gene>
<feature type="binding site" evidence="20">
    <location>
        <begin position="77"/>
        <end position="78"/>
    </location>
    <ligand>
        <name>UDP-N-acetyl-alpha-D-glucosamine</name>
        <dbReference type="ChEBI" id="CHEBI:57705"/>
    </ligand>
</feature>
<evidence type="ECO:0000256" key="12">
    <source>
        <dbReference type="ARBA" id="ARBA00022960"/>
    </source>
</evidence>
<feature type="binding site" evidence="20">
    <location>
        <position position="379"/>
    </location>
    <ligand>
        <name>acetyl-CoA</name>
        <dbReference type="ChEBI" id="CHEBI:57288"/>
    </ligand>
</feature>
<accession>A0A4Y7RIB6</accession>
<evidence type="ECO:0000313" key="23">
    <source>
        <dbReference type="Proteomes" id="UP000298324"/>
    </source>
</evidence>
<feature type="binding site" evidence="20">
    <location>
        <position position="139"/>
    </location>
    <ligand>
        <name>UDP-N-acetyl-alpha-D-glucosamine</name>
        <dbReference type="ChEBI" id="CHEBI:57705"/>
    </ligand>
</feature>
<evidence type="ECO:0000256" key="15">
    <source>
        <dbReference type="ARBA" id="ARBA00023315"/>
    </source>
</evidence>
<feature type="domain" description="Nucleotidyl transferase" evidence="21">
    <location>
        <begin position="5"/>
        <end position="216"/>
    </location>
</feature>
<keyword evidence="23" id="KW-1185">Reference proteome</keyword>
<evidence type="ECO:0000256" key="16">
    <source>
        <dbReference type="ARBA" id="ARBA00023316"/>
    </source>
</evidence>
<evidence type="ECO:0000256" key="1">
    <source>
        <dbReference type="ARBA" id="ARBA00004496"/>
    </source>
</evidence>
<comment type="cofactor">
    <cofactor evidence="20">
        <name>Mg(2+)</name>
        <dbReference type="ChEBI" id="CHEBI:18420"/>
    </cofactor>
    <text evidence="20">Binds 1 Mg(2+) ion per subunit.</text>
</comment>
<dbReference type="NCBIfam" id="NF010934">
    <property type="entry name" value="PRK14354.1"/>
    <property type="match status" value="1"/>
</dbReference>
<organism evidence="22 23">
    <name type="scientific">Pelotomaculum schinkii</name>
    <dbReference type="NCBI Taxonomy" id="78350"/>
    <lineage>
        <taxon>Bacteria</taxon>
        <taxon>Bacillati</taxon>
        <taxon>Bacillota</taxon>
        <taxon>Clostridia</taxon>
        <taxon>Eubacteriales</taxon>
        <taxon>Desulfotomaculaceae</taxon>
        <taxon>Pelotomaculum</taxon>
    </lineage>
</organism>
<dbReference type="UniPathway" id="UPA00973"/>
<dbReference type="GO" id="GO:0019134">
    <property type="term" value="F:glucosamine-1-phosphate N-acetyltransferase activity"/>
    <property type="evidence" value="ECO:0007669"/>
    <property type="project" value="UniProtKB-UniRule"/>
</dbReference>
<comment type="catalytic activity">
    <reaction evidence="18 20">
        <text>N-acetyl-alpha-D-glucosamine 1-phosphate + UTP + H(+) = UDP-N-acetyl-alpha-D-glucosamine + diphosphate</text>
        <dbReference type="Rhea" id="RHEA:13509"/>
        <dbReference type="ChEBI" id="CHEBI:15378"/>
        <dbReference type="ChEBI" id="CHEBI:33019"/>
        <dbReference type="ChEBI" id="CHEBI:46398"/>
        <dbReference type="ChEBI" id="CHEBI:57705"/>
        <dbReference type="ChEBI" id="CHEBI:57776"/>
        <dbReference type="EC" id="2.7.7.23"/>
    </reaction>
</comment>
<dbReference type="InterPro" id="IPR029044">
    <property type="entry name" value="Nucleotide-diphossugar_trans"/>
</dbReference>
<evidence type="ECO:0000256" key="20">
    <source>
        <dbReference type="HAMAP-Rule" id="MF_01631"/>
    </source>
</evidence>
<feature type="binding site" evidence="20">
    <location>
        <begin position="8"/>
        <end position="11"/>
    </location>
    <ligand>
        <name>UDP-N-acetyl-alpha-D-glucosamine</name>
        <dbReference type="ChEBI" id="CHEBI:57705"/>
    </ligand>
</feature>
<feature type="binding site" evidence="20">
    <location>
        <begin position="385"/>
        <end position="386"/>
    </location>
    <ligand>
        <name>acetyl-CoA</name>
        <dbReference type="ChEBI" id="CHEBI:57288"/>
    </ligand>
</feature>
<feature type="binding site" evidence="20">
    <location>
        <position position="422"/>
    </location>
    <ligand>
        <name>acetyl-CoA</name>
        <dbReference type="ChEBI" id="CHEBI:57288"/>
    </ligand>
</feature>
<feature type="binding site" evidence="20">
    <location>
        <position position="169"/>
    </location>
    <ligand>
        <name>UDP-N-acetyl-alpha-D-glucosamine</name>
        <dbReference type="ChEBI" id="CHEBI:57705"/>
    </ligand>
</feature>
<evidence type="ECO:0000259" key="21">
    <source>
        <dbReference type="Pfam" id="PF00483"/>
    </source>
</evidence>
<protein>
    <recommendedName>
        <fullName evidence="20">Bifunctional protein GlmU</fullName>
    </recommendedName>
    <domain>
        <recommendedName>
            <fullName evidence="20">UDP-N-acetylglucosamine pyrophosphorylase</fullName>
            <ecNumber evidence="20">2.7.7.23</ecNumber>
        </recommendedName>
        <alternativeName>
            <fullName evidence="20">N-acetylglucosamine-1-phosphate uridyltransferase</fullName>
        </alternativeName>
    </domain>
    <domain>
        <recommendedName>
            <fullName evidence="20">Glucosamine-1-phosphate N-acetyltransferase</fullName>
            <ecNumber evidence="20">2.3.1.157</ecNumber>
        </recommendedName>
    </domain>
</protein>
<dbReference type="NCBIfam" id="TIGR01173">
    <property type="entry name" value="glmU"/>
    <property type="match status" value="1"/>
</dbReference>
<dbReference type="SUPFAM" id="SSF53448">
    <property type="entry name" value="Nucleotide-diphospho-sugar transferases"/>
    <property type="match status" value="1"/>
</dbReference>
<evidence type="ECO:0000256" key="9">
    <source>
        <dbReference type="ARBA" id="ARBA00022723"/>
    </source>
</evidence>
<dbReference type="InterPro" id="IPR038009">
    <property type="entry name" value="GlmU_C_LbH"/>
</dbReference>
<feature type="binding site" evidence="20">
    <location>
        <position position="350"/>
    </location>
    <ligand>
        <name>UDP-N-acetyl-alpha-D-glucosamine</name>
        <dbReference type="ChEBI" id="CHEBI:57705"/>
    </ligand>
</feature>
<evidence type="ECO:0000313" key="22">
    <source>
        <dbReference type="EMBL" id="TEB08442.1"/>
    </source>
</evidence>
<comment type="similarity">
    <text evidence="4 20">In the C-terminal section; belongs to the transferase hexapeptide repeat family.</text>
</comment>
<dbReference type="Gene3D" id="2.160.10.10">
    <property type="entry name" value="Hexapeptide repeat proteins"/>
    <property type="match status" value="1"/>
</dbReference>